<dbReference type="AlphaFoldDB" id="A0A2S4PP85"/>
<feature type="region of interest" description="Disordered" evidence="1">
    <location>
        <begin position="122"/>
        <end position="163"/>
    </location>
</feature>
<comment type="caution">
    <text evidence="2">The sequence shown here is derived from an EMBL/GenBank/DDBJ whole genome shotgun (WGS) entry which is preliminary data.</text>
</comment>
<dbReference type="STRING" id="225359.A0A2S4PP85"/>
<organism evidence="2 3">
    <name type="scientific">Erysiphe pulchra</name>
    <dbReference type="NCBI Taxonomy" id="225359"/>
    <lineage>
        <taxon>Eukaryota</taxon>
        <taxon>Fungi</taxon>
        <taxon>Dikarya</taxon>
        <taxon>Ascomycota</taxon>
        <taxon>Pezizomycotina</taxon>
        <taxon>Leotiomycetes</taxon>
        <taxon>Erysiphales</taxon>
        <taxon>Erysiphaceae</taxon>
        <taxon>Erysiphe</taxon>
    </lineage>
</organism>
<evidence type="ECO:0000256" key="1">
    <source>
        <dbReference type="SAM" id="MobiDB-lite"/>
    </source>
</evidence>
<reference evidence="2 3" key="1">
    <citation type="submission" date="2017-10" db="EMBL/GenBank/DDBJ databases">
        <title>Development of genomic resources for the powdery mildew, Erysiphe pulchra.</title>
        <authorList>
            <person name="Wadl P.A."/>
            <person name="Mack B.M."/>
            <person name="Moore G."/>
            <person name="Beltz S.B."/>
        </authorList>
    </citation>
    <scope>NUCLEOTIDE SEQUENCE [LARGE SCALE GENOMIC DNA]</scope>
    <source>
        <strain evidence="2">Cflorida</strain>
    </source>
</reference>
<dbReference type="Proteomes" id="UP000237438">
    <property type="component" value="Unassembled WGS sequence"/>
</dbReference>
<feature type="compositionally biased region" description="Polar residues" evidence="1">
    <location>
        <begin position="198"/>
        <end position="213"/>
    </location>
</feature>
<sequence length="534" mass="59556">MNSNTTDFHSLPTDMGPTLPPPPAFTSSPSLSPFTPYIPTPYSHPSELPRTPVNQISEDESDQSSLYLPQEIRDIVNQRRRRERAWHLRLSISTSVICNIESTLALNYLQLALTRLAEADNIPKPPPIPHQNKPSKVKDHDQGKESIKKVSSIAPTPPTSHRMSQIHQDMSEETYVSNNTQQNSWVTVARNGHKKSRTTAPIQNSNKSSTLSPSLPAISPTHSRNTSNVVKNNQKKTDNRLFVRISAEHEWRKLSPAGIREVIVKRLVVSPVSIGLIKPVHPGFVLTPNNIVAREKLLKASGGLFLSGAKLEQAIQCSINTLQCRVEVTKSMLIDEIERITSVRPELVKFYDNQKPDAPHRTWLAIFTKAPRPGFRIFDESGMSYVFKKRKSIEICKRCNDHHSSKFCSRTPFCGNYGLTKHTQDTCMAATRCRNCGGPHRSNSRKCLARSTRHSAPKKEQLKIHRQAGDREFQAAARVKAAEGTGDKDATSERGGAVVVTILESPEPDEARVNIPENLQQESVSITADSTMDL</sequence>
<name>A0A2S4PP85_9PEZI</name>
<protein>
    <submittedName>
        <fullName evidence="2">Uncharacterized protein</fullName>
    </submittedName>
</protein>
<feature type="compositionally biased region" description="Polar residues" evidence="1">
    <location>
        <begin position="220"/>
        <end position="232"/>
    </location>
</feature>
<evidence type="ECO:0000313" key="3">
    <source>
        <dbReference type="Proteomes" id="UP000237438"/>
    </source>
</evidence>
<gene>
    <name evidence="2" type="ORF">EPUL_004284</name>
</gene>
<feature type="compositionally biased region" description="Low complexity" evidence="1">
    <location>
        <begin position="25"/>
        <end position="35"/>
    </location>
</feature>
<feature type="region of interest" description="Disordered" evidence="1">
    <location>
        <begin position="1"/>
        <end position="65"/>
    </location>
</feature>
<proteinExistence type="predicted"/>
<dbReference type="EMBL" id="PEDP01001320">
    <property type="protein sequence ID" value="POS83837.1"/>
    <property type="molecule type" value="Genomic_DNA"/>
</dbReference>
<dbReference type="OrthoDB" id="10035396at2759"/>
<feature type="compositionally biased region" description="Basic and acidic residues" evidence="1">
    <location>
        <begin position="136"/>
        <end position="148"/>
    </location>
</feature>
<keyword evidence="3" id="KW-1185">Reference proteome</keyword>
<feature type="region of interest" description="Disordered" evidence="1">
    <location>
        <begin position="192"/>
        <end position="235"/>
    </location>
</feature>
<accession>A0A2S4PP85</accession>
<evidence type="ECO:0000313" key="2">
    <source>
        <dbReference type="EMBL" id="POS83837.1"/>
    </source>
</evidence>